<dbReference type="GO" id="GO:0016301">
    <property type="term" value="F:kinase activity"/>
    <property type="evidence" value="ECO:0007669"/>
    <property type="project" value="UniProtKB-KW"/>
</dbReference>
<evidence type="ECO:0000256" key="1">
    <source>
        <dbReference type="SAM" id="Coils"/>
    </source>
</evidence>
<evidence type="ECO:0000313" key="3">
    <source>
        <dbReference type="Proteomes" id="UP000383932"/>
    </source>
</evidence>
<sequence length="499" mass="57106">MLSNFTNGDLRALESALVHLYLARYHQFGDPEDRQQAMHFGGKLSQGAGKNSPSWDSRNIDLALVRLETARQVPECYELVQNALEQLEPHASTHEVLIYICEALALAHRDSLTPRSVFLPKLRAQLENIRNPFVPPWENPIFTVPEATHLAALAFSYLTLYEEEKNNADLTSAIDRYVTATTSANINKQHPSRCSWLIGLGRAYNFKNWTYDAINCFQEAAKLMYAIPAERMDACLKWEKTNNADLIAVYKQMLDIVPRLVGLEQRLPHRIENVKVLYNLAERAFQAAIEKKNLPLALEFSERCRGNIFQGAFEVRTLLVHPEFLQLQKQAQHRARAQSLRQAVKNLNQTSSLLHLKGTEEEKQQQHRNAAKYVNEVRKVRHDIEGFGNFLQPISEKLIQAAKHSHIIIVNAHQGDWDALIIKQMSNTPHYMKFKIGGEVYRLLASRWIKAHLVRRYTQEGRGTVKEESDQNIGMKQVLTALWKDVVNPIIKYLGCTVS</sequence>
<feature type="coiled-coil region" evidence="1">
    <location>
        <begin position="330"/>
        <end position="376"/>
    </location>
</feature>
<reference evidence="2 3" key="1">
    <citation type="journal article" date="2019" name="Fungal Biol. Biotechnol.">
        <title>Draft genome sequence of fastidious pathogen Ceratobasidium theobromae, which causes vascular-streak dieback in Theobroma cacao.</title>
        <authorList>
            <person name="Ali S.S."/>
            <person name="Asman A."/>
            <person name="Shao J."/>
            <person name="Firmansyah A.P."/>
            <person name="Susilo A.W."/>
            <person name="Rosmana A."/>
            <person name="McMahon P."/>
            <person name="Junaid M."/>
            <person name="Guest D."/>
            <person name="Kheng T.Y."/>
            <person name="Meinhardt L.W."/>
            <person name="Bailey B.A."/>
        </authorList>
    </citation>
    <scope>NUCLEOTIDE SEQUENCE [LARGE SCALE GENOMIC DNA]</scope>
    <source>
        <strain evidence="2 3">CT2</strain>
    </source>
</reference>
<gene>
    <name evidence="2" type="ORF">CTheo_8825</name>
</gene>
<accession>A0A5N5Q7T6</accession>
<dbReference type="AlphaFoldDB" id="A0A5N5Q7T6"/>
<name>A0A5N5Q7T6_9AGAM</name>
<dbReference type="EMBL" id="SSOP01000824">
    <property type="protein sequence ID" value="KAB5587734.1"/>
    <property type="molecule type" value="Genomic_DNA"/>
</dbReference>
<keyword evidence="2" id="KW-0808">Transferase</keyword>
<evidence type="ECO:0000313" key="2">
    <source>
        <dbReference type="EMBL" id="KAB5587734.1"/>
    </source>
</evidence>
<keyword evidence="3" id="KW-1185">Reference proteome</keyword>
<keyword evidence="1" id="KW-0175">Coiled coil</keyword>
<comment type="caution">
    <text evidence="2">The sequence shown here is derived from an EMBL/GenBank/DDBJ whole genome shotgun (WGS) entry which is preliminary data.</text>
</comment>
<protein>
    <submittedName>
        <fullName evidence="2">Protein kinase rad3</fullName>
    </submittedName>
</protein>
<proteinExistence type="predicted"/>
<keyword evidence="2" id="KW-0418">Kinase</keyword>
<organism evidence="2 3">
    <name type="scientific">Ceratobasidium theobromae</name>
    <dbReference type="NCBI Taxonomy" id="1582974"/>
    <lineage>
        <taxon>Eukaryota</taxon>
        <taxon>Fungi</taxon>
        <taxon>Dikarya</taxon>
        <taxon>Basidiomycota</taxon>
        <taxon>Agaricomycotina</taxon>
        <taxon>Agaricomycetes</taxon>
        <taxon>Cantharellales</taxon>
        <taxon>Ceratobasidiaceae</taxon>
        <taxon>Ceratobasidium</taxon>
    </lineage>
</organism>
<dbReference type="Proteomes" id="UP000383932">
    <property type="component" value="Unassembled WGS sequence"/>
</dbReference>